<keyword evidence="4" id="KW-0779">Telomere</keyword>
<evidence type="ECO:0000256" key="5">
    <source>
        <dbReference type="ARBA" id="ARBA00023242"/>
    </source>
</evidence>
<evidence type="ECO:0000256" key="3">
    <source>
        <dbReference type="ARBA" id="ARBA00022454"/>
    </source>
</evidence>
<feature type="compositionally biased region" description="Polar residues" evidence="7">
    <location>
        <begin position="1574"/>
        <end position="1600"/>
    </location>
</feature>
<evidence type="ECO:0000256" key="7">
    <source>
        <dbReference type="SAM" id="MobiDB-lite"/>
    </source>
</evidence>
<organism evidence="10 12">
    <name type="scientific">Hortaea werneckii</name>
    <name type="common">Black yeast</name>
    <name type="synonym">Cladosporium werneckii</name>
    <dbReference type="NCBI Taxonomy" id="91943"/>
    <lineage>
        <taxon>Eukaryota</taxon>
        <taxon>Fungi</taxon>
        <taxon>Dikarya</taxon>
        <taxon>Ascomycota</taxon>
        <taxon>Pezizomycotina</taxon>
        <taxon>Dothideomycetes</taxon>
        <taxon>Dothideomycetidae</taxon>
        <taxon>Mycosphaerellales</taxon>
        <taxon>Teratosphaeriaceae</taxon>
        <taxon>Hortaea</taxon>
    </lineage>
</organism>
<dbReference type="GO" id="GO:0005634">
    <property type="term" value="C:nucleus"/>
    <property type="evidence" value="ECO:0007669"/>
    <property type="project" value="UniProtKB-SubCell"/>
</dbReference>
<sequence>MLSSSSSAFDSLPTRPPTPPKDISRAVDDAISFLDDSNEVDRVLQNPRSAPRPDCTPRHQSPPSSQEPLVGSRGTKKVGFTPCPTYLQAGNPAYSSSPTLQARDSLHSRKDAKPRKSILKQSSNPPPLTPDDLESKISYFSPQVPGSFSKMLQSVIQQLAGQTVSNRLDAYLALNGALKAYEGVPEPDAMAAKMDLLMQFISRDVAWKNSNGSLDVNIVTQALKLVVTILFNQKLAAALDDDFRTFLVDRSITVIEQADMPKAVVKTHLFLLAQQRFRSSVVTPGRAEKIIHALQTIEERCSGNSIVATRLVIYQRLLEQATGTMLGRMRDWLEPVIHCMLSSVKDVRIRAIEMCTQAGLQLGTQPHASKALLDVFQAEVEDSQSYCDFISLRLMQMISERELGPYVPQIWSAVILFFRNKRSPLEKWPNFKTWLLTIQKCLNSSNLTVRYQGHLAWNKLVFTIQPDASVGRIMFGMLKVPPTMGMDKKGADQQSKQIRQYALESYYNLLHYALRPGLSYDEIDSAWDSFVEPVLSGMIKANNKGRYVACKVLHGLFTVSSGLWNVDAALDTLPVKPEELPRLEPRWVRSRLTKVMKLVEPILASAMWMPPEATAAPNATWHSLMQSLVDAGSQEVRTSNELKEAMALLADLFRRLWVECAEPSADADPFIFLDRFATLLSTAVNCVGNGPFNEDILVRTKDKGIQPALTPSHRASKHHSPPRSLLVLTFGLYYETPECIKKLLGLSKTASRTLQLLTAGRPTPATRMELLHRSAQTWFAVHTSETPVEISSTLWSCIAQCASDLLQAGHPSESDQSSQTLGQELRNACSILLNGLKYTNDSVQSSVALNRLLHDMMSLANSEAGNNGVVLGVFEPLAKTAVEAGSSLPYEAKLHLGTAIVSKASWPARRQDIDQARRALWGVGLAPHKSATFDAFDFTYKLIVDILIQSYNSVQDLTLGTGTGVASFVQSLMSFLRNCPSQLVANALHKTQDGLSVWILDETRKTSAGEGMRELVCWSWEEIILLLHKMSEKSTNTLHALEPLLVAGLSSPHKGIVNQSIDFWNGTFGNNENQECPNTLARVLRVRAAEADISLPGLSIDDEIYDDSLQLPAFFESQTTSLPLSKRPIEAVPQAAASKPDDFSEFASSGQLQDPDSTSVSATALNRRKESGGKARLRHDDSQLHFAPIESSPVHFEDSQMLTERQKEIKARQHENAQMFPELSSSPVVKQSTTVRKLEKRLDFNSESAGEEPIGTPTGPPDANAPMSDDNIPSSPTPSSAKDPGSAQIEMHDSDSELAQDPPSSPPREDDEDFGTGGAVFETAPARIDSDLPSDTPLPNEQLQREQLQAAEGHHPQFDPDATEGTTFAPPSSTKQREQRAPEKTNETEATSKNEPVDVDISRIEDSFVELPPPENAESPETSQQGQPNSKKRKRSSTKFSSTKKRKSQSPFKAVSSFFSNWVRRSQSQDNDENMEEEIVVASSQPSESPESKNKAPKTRSPIVEVPSRKEDQNISKTSEAASEEVEGVQESQLSKRGRRRARRSQASQRNSQASSQQTEAIDARGMKRKATDQTEASNQEQDSPSDPVETSQPQASATSKTRKQRQGQDAKLVQRAQQNAEETGPSRSTRRKNRNASKEAAAAASTPQPSTNAPVPDEQPTEHEAELAPEQTEDHSDSGPATGTERPIATPTSIMGKLRDILGDLSKSFLGGQEEREMDDVLFEIRQEVHEAARRGRQRDGKE</sequence>
<reference evidence="11 12" key="1">
    <citation type="journal article" date="2018" name="BMC Genomics">
        <title>Genomic evidence for intraspecific hybridization in a clonal and extremely halotolerant yeast.</title>
        <authorList>
            <person name="Gostincar C."/>
            <person name="Stajich J.E."/>
            <person name="Zupancic J."/>
            <person name="Zalar P."/>
            <person name="Gunde-Cimerman N."/>
        </authorList>
    </citation>
    <scope>NUCLEOTIDE SEQUENCE [LARGE SCALE GENOMIC DNA]</scope>
    <source>
        <strain evidence="10 12">EXF-6651</strain>
        <strain evidence="9 11">EXF-6669</strain>
    </source>
</reference>
<evidence type="ECO:0000256" key="2">
    <source>
        <dbReference type="ARBA" id="ARBA00004574"/>
    </source>
</evidence>
<feature type="compositionally biased region" description="Basic residues" evidence="7">
    <location>
        <begin position="1430"/>
        <end position="1448"/>
    </location>
</feature>
<proteinExistence type="predicted"/>
<dbReference type="Pfam" id="PF12231">
    <property type="entry name" value="Rif1_N"/>
    <property type="match status" value="1"/>
</dbReference>
<gene>
    <name evidence="10" type="ORF">D0866_10158</name>
    <name evidence="9" type="ORF">D0867_10239</name>
</gene>
<feature type="compositionally biased region" description="Polar residues" evidence="7">
    <location>
        <begin position="1364"/>
        <end position="1374"/>
    </location>
</feature>
<dbReference type="SUPFAM" id="SSF48371">
    <property type="entry name" value="ARM repeat"/>
    <property type="match status" value="1"/>
</dbReference>
<evidence type="ECO:0000256" key="1">
    <source>
        <dbReference type="ARBA" id="ARBA00004123"/>
    </source>
</evidence>
<evidence type="ECO:0000256" key="6">
    <source>
        <dbReference type="ARBA" id="ARBA00023306"/>
    </source>
</evidence>
<feature type="compositionally biased region" description="Low complexity" evidence="7">
    <location>
        <begin position="1341"/>
        <end position="1351"/>
    </location>
</feature>
<dbReference type="OrthoDB" id="1659429at2759"/>
<feature type="region of interest" description="Disordered" evidence="7">
    <location>
        <begin position="1241"/>
        <end position="1696"/>
    </location>
</feature>
<dbReference type="Proteomes" id="UP000276864">
    <property type="component" value="Unassembled WGS sequence"/>
</dbReference>
<accession>A0A3M7AJ06</accession>
<comment type="subcellular location">
    <subcellularLocation>
        <location evidence="2">Chromosome</location>
        <location evidence="2">Telomere</location>
    </subcellularLocation>
    <subcellularLocation>
        <location evidence="1">Nucleus</location>
    </subcellularLocation>
</comment>
<dbReference type="GO" id="GO:0140445">
    <property type="term" value="C:chromosome, telomeric repeat region"/>
    <property type="evidence" value="ECO:0007669"/>
    <property type="project" value="TreeGrafter"/>
</dbReference>
<dbReference type="InterPro" id="IPR016024">
    <property type="entry name" value="ARM-type_fold"/>
</dbReference>
<evidence type="ECO:0000259" key="8">
    <source>
        <dbReference type="Pfam" id="PF12231"/>
    </source>
</evidence>
<dbReference type="EMBL" id="QWIL01001316">
    <property type="protein sequence ID" value="RMY04773.1"/>
    <property type="molecule type" value="Genomic_DNA"/>
</dbReference>
<feature type="compositionally biased region" description="Polar residues" evidence="7">
    <location>
        <begin position="58"/>
        <end position="67"/>
    </location>
</feature>
<feature type="compositionally biased region" description="Basic and acidic residues" evidence="7">
    <location>
        <begin position="1562"/>
        <end position="1573"/>
    </location>
</feature>
<feature type="compositionally biased region" description="Polar residues" evidence="7">
    <location>
        <begin position="1271"/>
        <end position="1280"/>
    </location>
</feature>
<feature type="compositionally biased region" description="Basic and acidic residues" evidence="7">
    <location>
        <begin position="1167"/>
        <end position="1183"/>
    </location>
</feature>
<keyword evidence="6" id="KW-0131">Cell cycle</keyword>
<name>A0A3M7AJ06_HORWE</name>
<feature type="region of interest" description="Disordered" evidence="7">
    <location>
        <begin position="1132"/>
        <end position="1201"/>
    </location>
</feature>
<evidence type="ECO:0000313" key="10">
    <source>
        <dbReference type="EMBL" id="RMY27428.1"/>
    </source>
</evidence>
<feature type="region of interest" description="Disordered" evidence="7">
    <location>
        <begin position="1"/>
        <end position="135"/>
    </location>
</feature>
<feature type="compositionally biased region" description="Polar residues" evidence="7">
    <location>
        <begin position="1457"/>
        <end position="1469"/>
    </location>
</feature>
<keyword evidence="5" id="KW-0539">Nucleus</keyword>
<feature type="compositionally biased region" description="Polar residues" evidence="7">
    <location>
        <begin position="93"/>
        <end position="102"/>
    </location>
</feature>
<feature type="compositionally biased region" description="Polar residues" evidence="7">
    <location>
        <begin position="1616"/>
        <end position="1628"/>
    </location>
</feature>
<feature type="compositionally biased region" description="Polar residues" evidence="7">
    <location>
        <begin position="1146"/>
        <end position="1164"/>
    </location>
</feature>
<evidence type="ECO:0000313" key="11">
    <source>
        <dbReference type="Proteomes" id="UP000271337"/>
    </source>
</evidence>
<dbReference type="InterPro" id="IPR022031">
    <property type="entry name" value="Rif1_N"/>
</dbReference>
<dbReference type="EMBL" id="QWIM01001256">
    <property type="protein sequence ID" value="RMY27428.1"/>
    <property type="molecule type" value="Genomic_DNA"/>
</dbReference>
<dbReference type="Proteomes" id="UP000271337">
    <property type="component" value="Unassembled WGS sequence"/>
</dbReference>
<feature type="compositionally biased region" description="Low complexity" evidence="7">
    <location>
        <begin position="1639"/>
        <end position="1655"/>
    </location>
</feature>
<keyword evidence="3" id="KW-0158">Chromosome</keyword>
<dbReference type="PANTHER" id="PTHR22928">
    <property type="entry name" value="TELOMERE-ASSOCIATED PROTEIN RIF1"/>
    <property type="match status" value="1"/>
</dbReference>
<feature type="compositionally biased region" description="Low complexity" evidence="7">
    <location>
        <begin position="1545"/>
        <end position="1558"/>
    </location>
</feature>
<evidence type="ECO:0000313" key="12">
    <source>
        <dbReference type="Proteomes" id="UP000276864"/>
    </source>
</evidence>
<feature type="compositionally biased region" description="Acidic residues" evidence="7">
    <location>
        <begin position="1470"/>
        <end position="1479"/>
    </location>
</feature>
<feature type="domain" description="Telomere-associated protein Rif1 N-terminal" evidence="8">
    <location>
        <begin position="159"/>
        <end position="531"/>
    </location>
</feature>
<comment type="caution">
    <text evidence="10">The sequence shown here is derived from an EMBL/GenBank/DDBJ whole genome shotgun (WGS) entry which is preliminary data.</text>
</comment>
<feature type="compositionally biased region" description="Basic and acidic residues" evidence="7">
    <location>
        <begin position="1661"/>
        <end position="1678"/>
    </location>
</feature>
<feature type="compositionally biased region" description="Polar residues" evidence="7">
    <location>
        <begin position="1419"/>
        <end position="1429"/>
    </location>
</feature>
<dbReference type="GO" id="GO:0000723">
    <property type="term" value="P:telomere maintenance"/>
    <property type="evidence" value="ECO:0007669"/>
    <property type="project" value="TreeGrafter"/>
</dbReference>
<dbReference type="PANTHER" id="PTHR22928:SF3">
    <property type="entry name" value="TELOMERE-ASSOCIATED PROTEIN RIF1"/>
    <property type="match status" value="1"/>
</dbReference>
<dbReference type="VEuPathDB" id="FungiDB:BTJ68_14193"/>
<feature type="compositionally biased region" description="Basic and acidic residues" evidence="7">
    <location>
        <begin position="1375"/>
        <end position="1406"/>
    </location>
</feature>
<evidence type="ECO:0000313" key="9">
    <source>
        <dbReference type="EMBL" id="RMY04773.1"/>
    </source>
</evidence>
<protein>
    <recommendedName>
        <fullName evidence="8">Telomere-associated protein Rif1 N-terminal domain-containing protein</fullName>
    </recommendedName>
</protein>
<evidence type="ECO:0000256" key="4">
    <source>
        <dbReference type="ARBA" id="ARBA00022895"/>
    </source>
</evidence>